<proteinExistence type="predicted"/>
<gene>
    <name evidence="1" type="ORF">SISSUDRAFT_1132652</name>
</gene>
<evidence type="ECO:0000313" key="2">
    <source>
        <dbReference type="Proteomes" id="UP000076798"/>
    </source>
</evidence>
<sequence>MSFDSLALEILHKIIKIVKDDTIQPYVAAGTRLKRTLALTHINRTLRRAALGYHDLWSMIYLEWHADAVQHFLFYARQRTHPDLTVFLDTRAAGTSHKRANHKRWSKFLKDEMKIIRVLGIKIPVHHGSPALAAALSDTRAPRLVTLELDLDEKHVTNANIRRLFNNDAPMLSSTRIHACAPFRHLPKFPALKELAYRVTERNLAGLLDMLGRMPRLTYISLKGAVKWDASPLPTHNPPLKTVVLPSCTSLLIRGMNALRTRYILSRIDFPTVTYLDVHEIIAVHNNGLLATIFETLPRLPNNPHPRDTLWLTIRPNFFIIHFHGYRFQTEWPDSFDTIADAAGFNLVFSLLVDAIHGPANTLLLQPSLLYIENSVGATEAAGLSLGLDDLSILIGEIFESYPTMKQLSLSGNTPPITIALRDIYTHLLPNLELLRIEVAGRGNIHDTYDGPSLATIQRTRQIRIRNDLL</sequence>
<dbReference type="OrthoDB" id="2269034at2759"/>
<keyword evidence="2" id="KW-1185">Reference proteome</keyword>
<evidence type="ECO:0000313" key="1">
    <source>
        <dbReference type="EMBL" id="KZT33262.1"/>
    </source>
</evidence>
<organism evidence="1 2">
    <name type="scientific">Sistotremastrum suecicum HHB10207 ss-3</name>
    <dbReference type="NCBI Taxonomy" id="1314776"/>
    <lineage>
        <taxon>Eukaryota</taxon>
        <taxon>Fungi</taxon>
        <taxon>Dikarya</taxon>
        <taxon>Basidiomycota</taxon>
        <taxon>Agaricomycotina</taxon>
        <taxon>Agaricomycetes</taxon>
        <taxon>Sistotremastrales</taxon>
        <taxon>Sistotremastraceae</taxon>
        <taxon>Sistotremastrum</taxon>
    </lineage>
</organism>
<reference evidence="1 2" key="1">
    <citation type="journal article" date="2016" name="Mol. Biol. Evol.">
        <title>Comparative Genomics of Early-Diverging Mushroom-Forming Fungi Provides Insights into the Origins of Lignocellulose Decay Capabilities.</title>
        <authorList>
            <person name="Nagy L.G."/>
            <person name="Riley R."/>
            <person name="Tritt A."/>
            <person name="Adam C."/>
            <person name="Daum C."/>
            <person name="Floudas D."/>
            <person name="Sun H."/>
            <person name="Yadav J.S."/>
            <person name="Pangilinan J."/>
            <person name="Larsson K.H."/>
            <person name="Matsuura K."/>
            <person name="Barry K."/>
            <person name="Labutti K."/>
            <person name="Kuo R."/>
            <person name="Ohm R.A."/>
            <person name="Bhattacharya S.S."/>
            <person name="Shirouzu T."/>
            <person name="Yoshinaga Y."/>
            <person name="Martin F.M."/>
            <person name="Grigoriev I.V."/>
            <person name="Hibbett D.S."/>
        </authorList>
    </citation>
    <scope>NUCLEOTIDE SEQUENCE [LARGE SCALE GENOMIC DNA]</scope>
    <source>
        <strain evidence="1 2">HHB10207 ss-3</strain>
    </source>
</reference>
<name>A0A165YHP3_9AGAM</name>
<protein>
    <recommendedName>
        <fullName evidence="3">F-box domain-containing protein</fullName>
    </recommendedName>
</protein>
<dbReference type="AlphaFoldDB" id="A0A165YHP3"/>
<dbReference type="Proteomes" id="UP000076798">
    <property type="component" value="Unassembled WGS sequence"/>
</dbReference>
<accession>A0A165YHP3</accession>
<dbReference type="EMBL" id="KV428253">
    <property type="protein sequence ID" value="KZT33262.1"/>
    <property type="molecule type" value="Genomic_DNA"/>
</dbReference>
<evidence type="ECO:0008006" key="3">
    <source>
        <dbReference type="Google" id="ProtNLM"/>
    </source>
</evidence>